<accession>A0AA35VID8</accession>
<dbReference type="InterPro" id="IPR015300">
    <property type="entry name" value="DNA-bd_pseudobarrel_sf"/>
</dbReference>
<dbReference type="EMBL" id="OX465077">
    <property type="protein sequence ID" value="CAI9269483.1"/>
    <property type="molecule type" value="Genomic_DNA"/>
</dbReference>
<keyword evidence="7" id="KW-1185">Reference proteome</keyword>
<dbReference type="AlphaFoldDB" id="A0AA35VID8"/>
<organism evidence="6 7">
    <name type="scientific">Lactuca saligna</name>
    <name type="common">Willowleaf lettuce</name>
    <dbReference type="NCBI Taxonomy" id="75948"/>
    <lineage>
        <taxon>Eukaryota</taxon>
        <taxon>Viridiplantae</taxon>
        <taxon>Streptophyta</taxon>
        <taxon>Embryophyta</taxon>
        <taxon>Tracheophyta</taxon>
        <taxon>Spermatophyta</taxon>
        <taxon>Magnoliopsida</taxon>
        <taxon>eudicotyledons</taxon>
        <taxon>Gunneridae</taxon>
        <taxon>Pentapetalae</taxon>
        <taxon>asterids</taxon>
        <taxon>campanulids</taxon>
        <taxon>Asterales</taxon>
        <taxon>Asteraceae</taxon>
        <taxon>Cichorioideae</taxon>
        <taxon>Cichorieae</taxon>
        <taxon>Lactucinae</taxon>
        <taxon>Lactuca</taxon>
    </lineage>
</organism>
<dbReference type="SUPFAM" id="SSF101936">
    <property type="entry name" value="DNA-binding pseudobarrel domain"/>
    <property type="match status" value="1"/>
</dbReference>
<keyword evidence="3" id="KW-0238">DNA-binding</keyword>
<evidence type="ECO:0000256" key="4">
    <source>
        <dbReference type="ARBA" id="ARBA00023163"/>
    </source>
</evidence>
<dbReference type="Gene3D" id="2.40.330.10">
    <property type="entry name" value="DNA-binding pseudobarrel domain"/>
    <property type="match status" value="1"/>
</dbReference>
<evidence type="ECO:0000256" key="5">
    <source>
        <dbReference type="ARBA" id="ARBA00023242"/>
    </source>
</evidence>
<dbReference type="GO" id="GO:0003677">
    <property type="term" value="F:DNA binding"/>
    <property type="evidence" value="ECO:0007669"/>
    <property type="project" value="UniProtKB-KW"/>
</dbReference>
<evidence type="ECO:0008006" key="8">
    <source>
        <dbReference type="Google" id="ProtNLM"/>
    </source>
</evidence>
<dbReference type="Proteomes" id="UP001177003">
    <property type="component" value="Chromosome 1"/>
</dbReference>
<evidence type="ECO:0000256" key="2">
    <source>
        <dbReference type="ARBA" id="ARBA00023015"/>
    </source>
</evidence>
<reference evidence="6" key="1">
    <citation type="submission" date="2023-04" db="EMBL/GenBank/DDBJ databases">
        <authorList>
            <person name="Vijverberg K."/>
            <person name="Xiong W."/>
            <person name="Schranz E."/>
        </authorList>
    </citation>
    <scope>NUCLEOTIDE SEQUENCE</scope>
</reference>
<protein>
    <recommendedName>
        <fullName evidence="8">TF-B3 domain-containing protein</fullName>
    </recommendedName>
</protein>
<keyword evidence="4" id="KW-0804">Transcription</keyword>
<comment type="subcellular location">
    <subcellularLocation>
        <location evidence="1">Nucleus</location>
    </subcellularLocation>
</comment>
<sequence>MASASTADVTGQSSNRNIFISWKEKVANESRADRRIEFFLQMHNFQWILAVVGQLTNDHRMEYVINPSFYLEYKQNITGLGNGKWKRRCDVVIWLKANISSGPFPNNTRSMVSDENEHISQVMVAGDFSMLIDNEGAKASLAFPSGYTNAYSIPSRAQMVLRHGVRNFGVMVEDGYFTQGWNYFVIEHEIKCGYAVKFQFCGSSTYEVEIVDWKKNKKVYPWSNLEYHEWI</sequence>
<evidence type="ECO:0000256" key="1">
    <source>
        <dbReference type="ARBA" id="ARBA00004123"/>
    </source>
</evidence>
<keyword evidence="5" id="KW-0539">Nucleus</keyword>
<proteinExistence type="predicted"/>
<gene>
    <name evidence="6" type="ORF">LSALG_LOCUS9855</name>
</gene>
<keyword evidence="2" id="KW-0805">Transcription regulation</keyword>
<name>A0AA35VID8_LACSI</name>
<dbReference type="GO" id="GO:0005634">
    <property type="term" value="C:nucleus"/>
    <property type="evidence" value="ECO:0007669"/>
    <property type="project" value="UniProtKB-SubCell"/>
</dbReference>
<evidence type="ECO:0000313" key="7">
    <source>
        <dbReference type="Proteomes" id="UP001177003"/>
    </source>
</evidence>
<evidence type="ECO:0000256" key="3">
    <source>
        <dbReference type="ARBA" id="ARBA00023125"/>
    </source>
</evidence>
<evidence type="ECO:0000313" key="6">
    <source>
        <dbReference type="EMBL" id="CAI9269483.1"/>
    </source>
</evidence>